<evidence type="ECO:0000256" key="1">
    <source>
        <dbReference type="ARBA" id="ARBA00005964"/>
    </source>
</evidence>
<accession>A0A7I9XT05</accession>
<name>A0A7I9XT05_9MYCO</name>
<dbReference type="AlphaFoldDB" id="A0A7I9XT05"/>
<keyword evidence="6" id="KW-1185">Reference proteome</keyword>
<dbReference type="InterPro" id="IPR002018">
    <property type="entry name" value="CarbesteraseB"/>
</dbReference>
<comment type="caution">
    <text evidence="5">The sequence shown here is derived from an EMBL/GenBank/DDBJ whole genome shotgun (WGS) entry which is preliminary data.</text>
</comment>
<dbReference type="GO" id="GO:0016787">
    <property type="term" value="F:hydrolase activity"/>
    <property type="evidence" value="ECO:0007669"/>
    <property type="project" value="UniProtKB-KW"/>
</dbReference>
<evidence type="ECO:0000256" key="2">
    <source>
        <dbReference type="ARBA" id="ARBA00022801"/>
    </source>
</evidence>
<gene>
    <name evidence="5" type="ORF">MBOT_04880</name>
</gene>
<dbReference type="InterPro" id="IPR019826">
    <property type="entry name" value="Carboxylesterase_B_AS"/>
</dbReference>
<evidence type="ECO:0000256" key="3">
    <source>
        <dbReference type="RuleBase" id="RU361235"/>
    </source>
</evidence>
<dbReference type="Proteomes" id="UP000465361">
    <property type="component" value="Unassembled WGS sequence"/>
</dbReference>
<dbReference type="SUPFAM" id="SSF53474">
    <property type="entry name" value="alpha/beta-Hydrolases"/>
    <property type="match status" value="1"/>
</dbReference>
<dbReference type="EC" id="3.1.1.-" evidence="3"/>
<sequence>MFDRAGGAVARVGLLATRRRLFVLGSAFVQVGSAGRLWGCAVALVATAVLVAGCGSSGGSATSPAGLARSGQVDAGVVRTAAGFVRGMVAADYRLFQGIPYAAPPVGTLRWQPPQPVAPWPGMRDGSKPGPQCVQETAHERGSVRATSEDCLTLNVWTPPAGADKRPVMVWIHGGGFVNGSGDLYNARRLAGRGHIVVVSINYRLGALGFLAHPALGPGADVGNYGLADQQAALRWVHDNIAEFGGDPDKVTIAGESAGAMSVCDHLVAPGSAGLFRAAIIQSGPCQVQAELTNAQRISVDYAASAGCRDPATAAQCLRALPATALARPLWYSHIGDANALSGPVTGTAVLPADPVAAFGAGRAARVPVLIGTTHDEFTMFTALRYLRLGQAMTAAEYPRQLADVFGADSHTVLAHYPPERYGGNVSLAYSSAVTDGVFACVADRMADMLGRRAPVYAYEFDDRDAPAPEPLRHVPFPVGASHSLELRYLFTVGGAPPLSPAQRQLSDQMIDYWSRFVTAGAPDAAGQPDWPAVSRDPAHSPWMQLRPDGSRVVTDFAESHQCPFWATLKGKR</sequence>
<dbReference type="PANTHER" id="PTHR11559">
    <property type="entry name" value="CARBOXYLESTERASE"/>
    <property type="match status" value="1"/>
</dbReference>
<comment type="similarity">
    <text evidence="1 3">Belongs to the type-B carboxylesterase/lipase family.</text>
</comment>
<feature type="domain" description="Carboxylesterase type B" evidence="4">
    <location>
        <begin position="76"/>
        <end position="566"/>
    </location>
</feature>
<keyword evidence="2 3" id="KW-0378">Hydrolase</keyword>
<evidence type="ECO:0000259" key="4">
    <source>
        <dbReference type="Pfam" id="PF00135"/>
    </source>
</evidence>
<reference evidence="5 6" key="1">
    <citation type="journal article" date="2019" name="Emerg. Microbes Infect.">
        <title>Comprehensive subspecies identification of 175 nontuberculous mycobacteria species based on 7547 genomic profiles.</title>
        <authorList>
            <person name="Matsumoto Y."/>
            <person name="Kinjo T."/>
            <person name="Motooka D."/>
            <person name="Nabeya D."/>
            <person name="Jung N."/>
            <person name="Uechi K."/>
            <person name="Horii T."/>
            <person name="Iida T."/>
            <person name="Fujita J."/>
            <person name="Nakamura S."/>
        </authorList>
    </citation>
    <scope>NUCLEOTIDE SEQUENCE [LARGE SCALE GENOMIC DNA]</scope>
    <source>
        <strain evidence="5 6">JCM 17322</strain>
    </source>
</reference>
<dbReference type="Gene3D" id="3.40.50.1820">
    <property type="entry name" value="alpha/beta hydrolase"/>
    <property type="match status" value="1"/>
</dbReference>
<evidence type="ECO:0000313" key="6">
    <source>
        <dbReference type="Proteomes" id="UP000465361"/>
    </source>
</evidence>
<dbReference type="InterPro" id="IPR029058">
    <property type="entry name" value="AB_hydrolase_fold"/>
</dbReference>
<organism evidence="5 6">
    <name type="scientific">Mycobacterium botniense</name>
    <dbReference type="NCBI Taxonomy" id="84962"/>
    <lineage>
        <taxon>Bacteria</taxon>
        <taxon>Bacillati</taxon>
        <taxon>Actinomycetota</taxon>
        <taxon>Actinomycetes</taxon>
        <taxon>Mycobacteriales</taxon>
        <taxon>Mycobacteriaceae</taxon>
        <taxon>Mycobacterium</taxon>
    </lineage>
</organism>
<dbReference type="InterPro" id="IPR050309">
    <property type="entry name" value="Type-B_Carboxylest/Lipase"/>
</dbReference>
<dbReference type="Pfam" id="PF00135">
    <property type="entry name" value="COesterase"/>
    <property type="match status" value="1"/>
</dbReference>
<evidence type="ECO:0000313" key="5">
    <source>
        <dbReference type="EMBL" id="GFG73123.1"/>
    </source>
</evidence>
<proteinExistence type="inferred from homology"/>
<protein>
    <recommendedName>
        <fullName evidence="3">Carboxylic ester hydrolase</fullName>
        <ecNumber evidence="3">3.1.1.-</ecNumber>
    </recommendedName>
</protein>
<dbReference type="PROSITE" id="PS00941">
    <property type="entry name" value="CARBOXYLESTERASE_B_2"/>
    <property type="match status" value="1"/>
</dbReference>
<dbReference type="PROSITE" id="PS00122">
    <property type="entry name" value="CARBOXYLESTERASE_B_1"/>
    <property type="match status" value="1"/>
</dbReference>
<dbReference type="InterPro" id="IPR019819">
    <property type="entry name" value="Carboxylesterase_B_CS"/>
</dbReference>
<dbReference type="EMBL" id="BLKW01000002">
    <property type="protein sequence ID" value="GFG73123.1"/>
    <property type="molecule type" value="Genomic_DNA"/>
</dbReference>